<evidence type="ECO:0000259" key="8">
    <source>
        <dbReference type="Pfam" id="PF00749"/>
    </source>
</evidence>
<dbReference type="NCBIfam" id="TIGR00464">
    <property type="entry name" value="gltX_bact"/>
    <property type="match status" value="1"/>
</dbReference>
<dbReference type="EC" id="6.1.1.17" evidence="7"/>
<keyword evidence="5 7" id="KW-0648">Protein biosynthesis</keyword>
<evidence type="ECO:0000256" key="7">
    <source>
        <dbReference type="HAMAP-Rule" id="MF_00022"/>
    </source>
</evidence>
<dbReference type="InterPro" id="IPR001412">
    <property type="entry name" value="aa-tRNA-synth_I_CS"/>
</dbReference>
<organism evidence="10 11">
    <name type="scientific">Columbia Basin potato purple top phytoplasma</name>
    <dbReference type="NCBI Taxonomy" id="307134"/>
    <lineage>
        <taxon>Bacteria</taxon>
        <taxon>Bacillati</taxon>
        <taxon>Mycoplasmatota</taxon>
        <taxon>Mollicutes</taxon>
        <taxon>Acholeplasmatales</taxon>
        <taxon>Acholeplasmataceae</taxon>
        <taxon>Candidatus Phytoplasma</taxon>
        <taxon>16SrVI (Clover proliferation group)</taxon>
    </lineage>
</organism>
<dbReference type="PANTHER" id="PTHR43311:SF2">
    <property type="entry name" value="GLUTAMATE--TRNA LIGASE, MITOCHONDRIAL-RELATED"/>
    <property type="match status" value="1"/>
</dbReference>
<dbReference type="PRINTS" id="PR00987">
    <property type="entry name" value="TRNASYNTHGLU"/>
</dbReference>
<comment type="function">
    <text evidence="7">Catalyzes the attachment of glutamate to tRNA(Glu) in a two-step reaction: glutamate is first activated by ATP to form Glu-AMP and then transferred to the acceptor end of tRNA(Glu).</text>
</comment>
<dbReference type="InterPro" id="IPR045462">
    <property type="entry name" value="aa-tRNA-synth_I_cd-bd"/>
</dbReference>
<dbReference type="InterPro" id="IPR020751">
    <property type="entry name" value="aa-tRNA-synth_I_codon-bd_sub2"/>
</dbReference>
<dbReference type="PANTHER" id="PTHR43311">
    <property type="entry name" value="GLUTAMATE--TRNA LIGASE"/>
    <property type="match status" value="1"/>
</dbReference>
<dbReference type="InterPro" id="IPR049940">
    <property type="entry name" value="GluQ/Sye"/>
</dbReference>
<sequence>MQNIRVRYAPSPTGFLHIGNARTALFNYLFAKTHKGKFIIRIEDTDLTRNVSNSEISQLEQLKWLGIVWDEGPDCQGSFGPYKQSERLMIYQKYTQILLDKKLAYKEYQNNNDKFVVRFKVPSNNLYEFDDLIRGKLCFDSSQIEDWIIMKENNFPTYNYAVAIDDHLMQISHVLRGEEHITNTPKQMMIYKAFGWDAPIFCHMSLILNKNKKKLSKRDSDIFPFIKKYIDAGYLPDALFNFLFLLGFAPNSDKTIFSKKEIITLFNEKRFVKAPAVFDDQKLSFINNQYLKQMTLLELVEKTKILFEREKIFLEYSYLTKIVLLFRDRINYIGEIVDLYLDFFIKEKEIDDQIIFFLKDNKISSSIKMLKDLFLKLEGFQLSDIEQFIQNFSQLSHLKGKQLFLTIRISCTGRSNGPHLLNYLELLGKQKISKNIQKVLNILSHN</sequence>
<dbReference type="Pfam" id="PF00749">
    <property type="entry name" value="tRNA-synt_1c"/>
    <property type="match status" value="1"/>
</dbReference>
<dbReference type="HAMAP" id="MF_00022">
    <property type="entry name" value="Glu_tRNA_synth_type1"/>
    <property type="match status" value="1"/>
</dbReference>
<feature type="short sequence motif" description="'KMSKS' region" evidence="7">
    <location>
        <begin position="214"/>
        <end position="218"/>
    </location>
</feature>
<evidence type="ECO:0000256" key="4">
    <source>
        <dbReference type="ARBA" id="ARBA00022840"/>
    </source>
</evidence>
<dbReference type="InterPro" id="IPR020058">
    <property type="entry name" value="Glu/Gln-tRNA-synth_Ib_cat-dom"/>
</dbReference>
<evidence type="ECO:0000259" key="9">
    <source>
        <dbReference type="Pfam" id="PF19269"/>
    </source>
</evidence>
<feature type="domain" description="Glutamyl/glutaminyl-tRNA synthetase class Ib catalytic" evidence="8">
    <location>
        <begin position="108"/>
        <end position="284"/>
    </location>
</feature>
<comment type="subunit">
    <text evidence="7">Monomer.</text>
</comment>
<dbReference type="Pfam" id="PF19269">
    <property type="entry name" value="Anticodon_2"/>
    <property type="match status" value="1"/>
</dbReference>
<dbReference type="InterPro" id="IPR008925">
    <property type="entry name" value="aa_tRNA-synth_I_cd-bd_sf"/>
</dbReference>
<dbReference type="InterPro" id="IPR014729">
    <property type="entry name" value="Rossmann-like_a/b/a_fold"/>
</dbReference>
<dbReference type="Gene3D" id="1.10.10.350">
    <property type="match status" value="1"/>
</dbReference>
<feature type="short sequence motif" description="'HIGH' region" evidence="7">
    <location>
        <begin position="10"/>
        <end position="20"/>
    </location>
</feature>
<keyword evidence="2 7" id="KW-0436">Ligase</keyword>
<comment type="catalytic activity">
    <reaction evidence="7">
        <text>tRNA(Glu) + L-glutamate + ATP = L-glutamyl-tRNA(Glu) + AMP + diphosphate</text>
        <dbReference type="Rhea" id="RHEA:23540"/>
        <dbReference type="Rhea" id="RHEA-COMP:9663"/>
        <dbReference type="Rhea" id="RHEA-COMP:9680"/>
        <dbReference type="ChEBI" id="CHEBI:29985"/>
        <dbReference type="ChEBI" id="CHEBI:30616"/>
        <dbReference type="ChEBI" id="CHEBI:33019"/>
        <dbReference type="ChEBI" id="CHEBI:78442"/>
        <dbReference type="ChEBI" id="CHEBI:78520"/>
        <dbReference type="ChEBI" id="CHEBI:456215"/>
        <dbReference type="EC" id="6.1.1.17"/>
    </reaction>
</comment>
<evidence type="ECO:0000256" key="3">
    <source>
        <dbReference type="ARBA" id="ARBA00022741"/>
    </source>
</evidence>
<dbReference type="InterPro" id="IPR000924">
    <property type="entry name" value="Glu/Gln-tRNA-synth"/>
</dbReference>
<dbReference type="Gene3D" id="3.40.50.620">
    <property type="entry name" value="HUPs"/>
    <property type="match status" value="2"/>
</dbReference>
<evidence type="ECO:0000256" key="1">
    <source>
        <dbReference type="ARBA" id="ARBA00007894"/>
    </source>
</evidence>
<name>A0ABT5LBE8_9MOLU</name>
<keyword evidence="6 7" id="KW-0030">Aminoacyl-tRNA synthetase</keyword>
<keyword evidence="3 7" id="KW-0547">Nucleotide-binding</keyword>
<keyword evidence="7" id="KW-0963">Cytoplasm</keyword>
<evidence type="ECO:0000256" key="6">
    <source>
        <dbReference type="ARBA" id="ARBA00023146"/>
    </source>
</evidence>
<evidence type="ECO:0000313" key="11">
    <source>
        <dbReference type="Proteomes" id="UP001221763"/>
    </source>
</evidence>
<accession>A0ABT5LBE8</accession>
<comment type="caution">
    <text evidence="10">The sequence shown here is derived from an EMBL/GenBank/DDBJ whole genome shotgun (WGS) entry which is preliminary data.</text>
</comment>
<dbReference type="Proteomes" id="UP001221763">
    <property type="component" value="Unassembled WGS sequence"/>
</dbReference>
<keyword evidence="4 7" id="KW-0067">ATP-binding</keyword>
<dbReference type="GO" id="GO:0016874">
    <property type="term" value="F:ligase activity"/>
    <property type="evidence" value="ECO:0007669"/>
    <property type="project" value="UniProtKB-KW"/>
</dbReference>
<comment type="similarity">
    <text evidence="1 7">Belongs to the class-I aminoacyl-tRNA synthetase family. Glutamate--tRNA ligase type 1 subfamily.</text>
</comment>
<evidence type="ECO:0000256" key="2">
    <source>
        <dbReference type="ARBA" id="ARBA00022598"/>
    </source>
</evidence>
<dbReference type="InterPro" id="IPR004527">
    <property type="entry name" value="Glu-tRNA-ligase_bac/mito"/>
</dbReference>
<dbReference type="SUPFAM" id="SSF52374">
    <property type="entry name" value="Nucleotidylyl transferase"/>
    <property type="match status" value="1"/>
</dbReference>
<keyword evidence="11" id="KW-1185">Reference proteome</keyword>
<dbReference type="PROSITE" id="PS00178">
    <property type="entry name" value="AA_TRNA_LIGASE_I"/>
    <property type="match status" value="1"/>
</dbReference>
<reference evidence="10 11" key="1">
    <citation type="journal article" date="2023" name="Plant">
        <title>Draft Genome Sequence Resource of CBPPT1, a 'Candidatus Phytoplasma trifolii'-Related Strain Associated with Potato Purple Top Disease in the Columbia Basin, U.S.A.</title>
        <authorList>
            <person name="Wei W."/>
            <person name="Shao J."/>
            <person name="Bottner-Parker K.D."/>
            <person name="Zhao Y."/>
        </authorList>
    </citation>
    <scope>NUCLEOTIDE SEQUENCE [LARGE SCALE GENOMIC DNA]</scope>
    <source>
        <strain evidence="10 11">CBPPT1</strain>
    </source>
</reference>
<dbReference type="CDD" id="cd00808">
    <property type="entry name" value="GluRS_core"/>
    <property type="match status" value="1"/>
</dbReference>
<comment type="subcellular location">
    <subcellularLocation>
        <location evidence="7">Cytoplasm</location>
    </subcellularLocation>
</comment>
<gene>
    <name evidence="7" type="primary">gltX</name>
    <name evidence="10" type="ORF">M8044_000246</name>
</gene>
<evidence type="ECO:0000256" key="5">
    <source>
        <dbReference type="ARBA" id="ARBA00022917"/>
    </source>
</evidence>
<dbReference type="InterPro" id="IPR033910">
    <property type="entry name" value="GluRS_core"/>
</dbReference>
<feature type="domain" description="Aminoacyl-tRNA synthetase class I anticodon-binding" evidence="9">
    <location>
        <begin position="314"/>
        <end position="439"/>
    </location>
</feature>
<dbReference type="RefSeq" id="WP_273585242.1">
    <property type="nucleotide sequence ID" value="NZ_JANHJP010000003.1"/>
</dbReference>
<evidence type="ECO:0000313" key="10">
    <source>
        <dbReference type="EMBL" id="MDC9032027.1"/>
    </source>
</evidence>
<dbReference type="SUPFAM" id="SSF48163">
    <property type="entry name" value="An anticodon-binding domain of class I aminoacyl-tRNA synthetases"/>
    <property type="match status" value="1"/>
</dbReference>
<dbReference type="EMBL" id="JANHJP010000003">
    <property type="protein sequence ID" value="MDC9032027.1"/>
    <property type="molecule type" value="Genomic_DNA"/>
</dbReference>
<feature type="binding site" evidence="7">
    <location>
        <position position="217"/>
    </location>
    <ligand>
        <name>ATP</name>
        <dbReference type="ChEBI" id="CHEBI:30616"/>
    </ligand>
</feature>
<protein>
    <recommendedName>
        <fullName evidence="7">Glutamate--tRNA ligase</fullName>
        <ecNumber evidence="7">6.1.1.17</ecNumber>
    </recommendedName>
    <alternativeName>
        <fullName evidence="7">Glutamyl-tRNA synthetase</fullName>
        <shortName evidence="7">GluRS</shortName>
    </alternativeName>
</protein>
<comment type="caution">
    <text evidence="7">Lacks conserved residue(s) required for the propagation of feature annotation.</text>
</comment>
<proteinExistence type="inferred from homology"/>